<name>A0ABU1Z8R7_9BURK</name>
<feature type="transmembrane region" description="Helical" evidence="1">
    <location>
        <begin position="101"/>
        <end position="124"/>
    </location>
</feature>
<comment type="caution">
    <text evidence="2">The sequence shown here is derived from an EMBL/GenBank/DDBJ whole genome shotgun (WGS) entry which is preliminary data.</text>
</comment>
<sequence length="576" mass="62320">MKSALPARVVDALRAYWKVGTVVVAGIGWAFASSAPKLAVSSKLRFAAFLLRVYWPELMVIALAGAGLVWIGRTCGLHGNATAATLAAWRRRASRVLGQVSVGRIAVGVMAVVATFAFVTITVVRQAVLVVEAQQTFAAIRLMNWYGDDLHRVGQQLIETGQYDIAARTFKLQARDLGNDLEEGRSASTVAQWLEAHINERSRIVQLLQAQIQQSGVERRHLLLQGTWTAVLPPGPLHAPEQLEMIGAGELTRYRDALGRLKTACDEGKADTLTARQIGEAASALGFARSADLLFGSATETAARAELLCGIAALHGAEDLQQMSLNAFSVRKAPSRDDWRRELPVATLLTPPSWVLRAGVNAVRAQVERFTGIDLRRRDVTSESSDAEADAQPSATKVEAIEMGQLALLDVEPPETDYASLSPVIYHGPLVLPGFGGVEPIDAYLLHDGGEPVLLLCEQRRPGDATTGLLLREDLSVHLMPAASPKCAADSTNQALDRRTTFEMAAALLMRWDSGERSAPASAKGTEVRGLLCRALVAKPRHLESREARDAYRLCPLHAYAAKVPLPESPAHTEER</sequence>
<evidence type="ECO:0000313" key="2">
    <source>
        <dbReference type="EMBL" id="MDR7296998.1"/>
    </source>
</evidence>
<gene>
    <name evidence="2" type="ORF">J2X16_002345</name>
</gene>
<feature type="transmembrane region" description="Helical" evidence="1">
    <location>
        <begin position="44"/>
        <end position="64"/>
    </location>
</feature>
<keyword evidence="1" id="KW-0812">Transmembrane</keyword>
<proteinExistence type="predicted"/>
<protein>
    <submittedName>
        <fullName evidence="2">Uncharacterized protein</fullName>
    </submittedName>
</protein>
<dbReference type="RefSeq" id="WP_310344724.1">
    <property type="nucleotide sequence ID" value="NZ_JAVDXQ010000003.1"/>
</dbReference>
<keyword evidence="3" id="KW-1185">Reference proteome</keyword>
<keyword evidence="1" id="KW-1133">Transmembrane helix</keyword>
<evidence type="ECO:0000256" key="1">
    <source>
        <dbReference type="SAM" id="Phobius"/>
    </source>
</evidence>
<reference evidence="2 3" key="1">
    <citation type="submission" date="2023-07" db="EMBL/GenBank/DDBJ databases">
        <title>Sorghum-associated microbial communities from plants grown in Nebraska, USA.</title>
        <authorList>
            <person name="Schachtman D."/>
        </authorList>
    </citation>
    <scope>NUCLEOTIDE SEQUENCE [LARGE SCALE GENOMIC DNA]</scope>
    <source>
        <strain evidence="2 3">BE310</strain>
    </source>
</reference>
<keyword evidence="1" id="KW-0472">Membrane</keyword>
<dbReference type="EMBL" id="JAVDXQ010000003">
    <property type="protein sequence ID" value="MDR7296998.1"/>
    <property type="molecule type" value="Genomic_DNA"/>
</dbReference>
<organism evidence="2 3">
    <name type="scientific">Pelomonas aquatica</name>
    <dbReference type="NCBI Taxonomy" id="431058"/>
    <lineage>
        <taxon>Bacteria</taxon>
        <taxon>Pseudomonadati</taxon>
        <taxon>Pseudomonadota</taxon>
        <taxon>Betaproteobacteria</taxon>
        <taxon>Burkholderiales</taxon>
        <taxon>Sphaerotilaceae</taxon>
        <taxon>Roseateles</taxon>
    </lineage>
</organism>
<feature type="transmembrane region" description="Helical" evidence="1">
    <location>
        <begin position="15"/>
        <end position="32"/>
    </location>
</feature>
<accession>A0ABU1Z8R7</accession>
<evidence type="ECO:0000313" key="3">
    <source>
        <dbReference type="Proteomes" id="UP001180536"/>
    </source>
</evidence>
<dbReference type="Proteomes" id="UP001180536">
    <property type="component" value="Unassembled WGS sequence"/>
</dbReference>